<dbReference type="GO" id="GO:0000976">
    <property type="term" value="F:transcription cis-regulatory region binding"/>
    <property type="evidence" value="ECO:0007669"/>
    <property type="project" value="TreeGrafter"/>
</dbReference>
<dbReference type="InterPro" id="IPR044810">
    <property type="entry name" value="WRKY_plant"/>
</dbReference>
<dbReference type="Pfam" id="PF03106">
    <property type="entry name" value="WRKY"/>
    <property type="match status" value="1"/>
</dbReference>
<dbReference type="GO" id="GO:0003700">
    <property type="term" value="F:DNA-binding transcription factor activity"/>
    <property type="evidence" value="ECO:0007669"/>
    <property type="project" value="InterPro"/>
</dbReference>
<keyword evidence="2" id="KW-0805">Transcription regulation</keyword>
<dbReference type="Gene3D" id="2.20.25.80">
    <property type="entry name" value="WRKY domain"/>
    <property type="match status" value="1"/>
</dbReference>
<keyword evidence="5" id="KW-0539">Nucleus</keyword>
<dbReference type="PANTHER" id="PTHR32096:SF19">
    <property type="entry name" value="OS01G0750100 PROTEIN"/>
    <property type="match status" value="1"/>
</dbReference>
<evidence type="ECO:0000259" key="7">
    <source>
        <dbReference type="PROSITE" id="PS50811"/>
    </source>
</evidence>
<feature type="domain" description="WRKY" evidence="7">
    <location>
        <begin position="82"/>
        <end position="148"/>
    </location>
</feature>
<dbReference type="SMART" id="SM00774">
    <property type="entry name" value="WRKY"/>
    <property type="match status" value="1"/>
</dbReference>
<dbReference type="GO" id="GO:0005634">
    <property type="term" value="C:nucleus"/>
    <property type="evidence" value="ECO:0007669"/>
    <property type="project" value="UniProtKB-SubCell"/>
</dbReference>
<evidence type="ECO:0000313" key="8">
    <source>
        <dbReference type="EMBL" id="QRX38905.1"/>
    </source>
</evidence>
<sequence length="274" mass="29491">MYRSSSPDREMTVSDDAGISPETSEPSPGSLGSDPDMNTTSPFQSPQILSSNKRSRRSVQKRVVTVPIAEAGLRSKTTGGEGAPAPVTDTWSWRKYGQKPIKGSPYPRGYYRCSSAKGCPARKQVERSRDDPALLVVSYSSDHNHSWAQPKNHHRPTRIANPTSASVQFSPADTIDQVDKFTDLLISEAPSQGFCWFSEVSSPTTTSSSDDLLLGSIVGAADTMTFGDCTELREGEEEEEGNGRDSFLIGFCDPISTSGVAGGCNAKNNGRSDI</sequence>
<feature type="compositionally biased region" description="Polar residues" evidence="6">
    <location>
        <begin position="36"/>
        <end position="49"/>
    </location>
</feature>
<comment type="subcellular location">
    <subcellularLocation>
        <location evidence="1">Nucleus</location>
    </subcellularLocation>
</comment>
<reference evidence="8" key="1">
    <citation type="journal article" date="2021" name="Phytopathology">
        <title>WRKY transcription factors actively respond to Fusarium oxysporum in Lilium regale Wilson.</title>
        <authorList>
            <person name="Li S."/>
            <person name="Liu G."/>
            <person name="Pu L."/>
            <person name="Liu X."/>
            <person name="Wang Z."/>
            <person name="Zhao Q."/>
            <person name="Chen H."/>
            <person name="Ge F."/>
            <person name="Liu D."/>
        </authorList>
    </citation>
    <scope>NUCLEOTIDE SEQUENCE</scope>
    <source>
        <tissue evidence="8">Roots</tissue>
    </source>
</reference>
<dbReference type="FunFam" id="2.20.25.80:FF:000004">
    <property type="entry name" value="WRKY transcription factor 65"/>
    <property type="match status" value="1"/>
</dbReference>
<gene>
    <name evidence="8" type="primary">WRKY8</name>
</gene>
<dbReference type="InterPro" id="IPR036576">
    <property type="entry name" value="WRKY_dom_sf"/>
</dbReference>
<evidence type="ECO:0000256" key="2">
    <source>
        <dbReference type="ARBA" id="ARBA00023015"/>
    </source>
</evidence>
<dbReference type="AlphaFoldDB" id="A0A894T947"/>
<keyword evidence="4" id="KW-0804">Transcription</keyword>
<organism evidence="8">
    <name type="scientific">Lilium regale</name>
    <name type="common">Regal lily</name>
    <dbReference type="NCBI Taxonomy" id="82328"/>
    <lineage>
        <taxon>Eukaryota</taxon>
        <taxon>Viridiplantae</taxon>
        <taxon>Streptophyta</taxon>
        <taxon>Embryophyta</taxon>
        <taxon>Tracheophyta</taxon>
        <taxon>Spermatophyta</taxon>
        <taxon>Magnoliopsida</taxon>
        <taxon>Liliopsida</taxon>
        <taxon>Liliales</taxon>
        <taxon>Liliaceae</taxon>
        <taxon>Lilium</taxon>
    </lineage>
</organism>
<evidence type="ECO:0000256" key="6">
    <source>
        <dbReference type="SAM" id="MobiDB-lite"/>
    </source>
</evidence>
<proteinExistence type="evidence at transcript level"/>
<dbReference type="PROSITE" id="PS50811">
    <property type="entry name" value="WRKY"/>
    <property type="match status" value="1"/>
</dbReference>
<protein>
    <submittedName>
        <fullName evidence="8">Transcription factor WRKY8</fullName>
    </submittedName>
</protein>
<dbReference type="SUPFAM" id="SSF118290">
    <property type="entry name" value="WRKY DNA-binding domain"/>
    <property type="match status" value="1"/>
</dbReference>
<dbReference type="PANTHER" id="PTHR32096">
    <property type="entry name" value="WRKY TRANSCRIPTION FACTOR 30-RELATED-RELATED"/>
    <property type="match status" value="1"/>
</dbReference>
<evidence type="ECO:0000256" key="3">
    <source>
        <dbReference type="ARBA" id="ARBA00023125"/>
    </source>
</evidence>
<feature type="compositionally biased region" description="Basic and acidic residues" evidence="6">
    <location>
        <begin position="1"/>
        <end position="12"/>
    </location>
</feature>
<evidence type="ECO:0000256" key="5">
    <source>
        <dbReference type="ARBA" id="ARBA00023242"/>
    </source>
</evidence>
<feature type="region of interest" description="Disordered" evidence="6">
    <location>
        <begin position="1"/>
        <end position="89"/>
    </location>
</feature>
<name>A0A894T947_LILRE</name>
<evidence type="ECO:0000256" key="1">
    <source>
        <dbReference type="ARBA" id="ARBA00004123"/>
    </source>
</evidence>
<accession>A0A894T947</accession>
<dbReference type="InterPro" id="IPR003657">
    <property type="entry name" value="WRKY_dom"/>
</dbReference>
<keyword evidence="3" id="KW-0238">DNA-binding</keyword>
<dbReference type="EMBL" id="MW125553">
    <property type="protein sequence ID" value="QRX38905.1"/>
    <property type="molecule type" value="mRNA"/>
</dbReference>
<evidence type="ECO:0000256" key="4">
    <source>
        <dbReference type="ARBA" id="ARBA00023163"/>
    </source>
</evidence>